<name>A0A6C0JQZ5_9ZZZZ</name>
<protein>
    <submittedName>
        <fullName evidence="2">Uncharacterized protein</fullName>
    </submittedName>
</protein>
<sequence length="88" mass="10316">MNLTHKEKVFIGIWLAFSAIFTGTSAFILLNKKDDKNNKISPVSGLKFSYTADITTYSFIRYDNRKIILINSHKQFRYFTRHLINIIL</sequence>
<accession>A0A6C0JQZ5</accession>
<keyword evidence="1" id="KW-0812">Transmembrane</keyword>
<keyword evidence="1" id="KW-0472">Membrane</keyword>
<organism evidence="2">
    <name type="scientific">viral metagenome</name>
    <dbReference type="NCBI Taxonomy" id="1070528"/>
    <lineage>
        <taxon>unclassified sequences</taxon>
        <taxon>metagenomes</taxon>
        <taxon>organismal metagenomes</taxon>
    </lineage>
</organism>
<feature type="transmembrane region" description="Helical" evidence="1">
    <location>
        <begin position="12"/>
        <end position="30"/>
    </location>
</feature>
<dbReference type="AlphaFoldDB" id="A0A6C0JQZ5"/>
<reference evidence="2" key="1">
    <citation type="journal article" date="2020" name="Nature">
        <title>Giant virus diversity and host interactions through global metagenomics.</title>
        <authorList>
            <person name="Schulz F."/>
            <person name="Roux S."/>
            <person name="Paez-Espino D."/>
            <person name="Jungbluth S."/>
            <person name="Walsh D.A."/>
            <person name="Denef V.J."/>
            <person name="McMahon K.D."/>
            <person name="Konstantinidis K.T."/>
            <person name="Eloe-Fadrosh E.A."/>
            <person name="Kyrpides N.C."/>
            <person name="Woyke T."/>
        </authorList>
    </citation>
    <scope>NUCLEOTIDE SEQUENCE</scope>
    <source>
        <strain evidence="2">GVMAG-S-1038524-41</strain>
    </source>
</reference>
<evidence type="ECO:0000256" key="1">
    <source>
        <dbReference type="SAM" id="Phobius"/>
    </source>
</evidence>
<keyword evidence="1" id="KW-1133">Transmembrane helix</keyword>
<proteinExistence type="predicted"/>
<dbReference type="EMBL" id="MN740668">
    <property type="protein sequence ID" value="QHU06847.1"/>
    <property type="molecule type" value="Genomic_DNA"/>
</dbReference>
<evidence type="ECO:0000313" key="2">
    <source>
        <dbReference type="EMBL" id="QHU06847.1"/>
    </source>
</evidence>